<dbReference type="Proteomes" id="UP000001554">
    <property type="component" value="Chromosome 5"/>
</dbReference>
<dbReference type="KEGG" id="bfo:118416176"/>
<gene>
    <name evidence="5" type="primary">LOC118416176</name>
</gene>
<dbReference type="InterPro" id="IPR050617">
    <property type="entry name" value="E3_ligase_FN3/SPRY"/>
</dbReference>
<evidence type="ECO:0000259" key="3">
    <source>
        <dbReference type="PROSITE" id="PS50188"/>
    </source>
</evidence>
<dbReference type="RefSeq" id="XP_035677149.1">
    <property type="nucleotide sequence ID" value="XM_035821256.1"/>
</dbReference>
<dbReference type="PROSITE" id="PS50188">
    <property type="entry name" value="B302_SPRY"/>
    <property type="match status" value="1"/>
</dbReference>
<dbReference type="InterPro" id="IPR000488">
    <property type="entry name" value="Death_dom"/>
</dbReference>
<dbReference type="Pfam" id="PF00531">
    <property type="entry name" value="Death"/>
    <property type="match status" value="1"/>
</dbReference>
<accession>A0A9J7MSF2</accession>
<feature type="domain" description="B30.2/SPRY" evidence="3">
    <location>
        <begin position="103"/>
        <end position="309"/>
    </location>
</feature>
<dbReference type="AlphaFoldDB" id="A0A9J7MSF2"/>
<dbReference type="InterPro" id="IPR013320">
    <property type="entry name" value="ConA-like_dom_sf"/>
</dbReference>
<dbReference type="Gene3D" id="1.10.533.10">
    <property type="entry name" value="Death Domain, Fas"/>
    <property type="match status" value="1"/>
</dbReference>
<feature type="compositionally biased region" description="Polar residues" evidence="1">
    <location>
        <begin position="99"/>
        <end position="110"/>
    </location>
</feature>
<dbReference type="Gene3D" id="2.60.120.920">
    <property type="match status" value="1"/>
</dbReference>
<dbReference type="CDD" id="cd13734">
    <property type="entry name" value="SPRY_PRY_C-II"/>
    <property type="match status" value="1"/>
</dbReference>
<name>A0A9J7MSF2_BRAFL</name>
<dbReference type="SUPFAM" id="SSF49899">
    <property type="entry name" value="Concanavalin A-like lectins/glucanases"/>
    <property type="match status" value="1"/>
</dbReference>
<feature type="region of interest" description="Disordered" evidence="1">
    <location>
        <begin position="1"/>
        <end position="44"/>
    </location>
</feature>
<protein>
    <submittedName>
        <fullName evidence="5">E3 ubiquitin-protein ligase TRIM62-like</fullName>
    </submittedName>
</protein>
<dbReference type="InterPro" id="IPR003877">
    <property type="entry name" value="SPRY_dom"/>
</dbReference>
<dbReference type="InterPro" id="IPR011029">
    <property type="entry name" value="DEATH-like_dom_sf"/>
</dbReference>
<dbReference type="SMART" id="SM00005">
    <property type="entry name" value="DEATH"/>
    <property type="match status" value="1"/>
</dbReference>
<dbReference type="CDD" id="cd01670">
    <property type="entry name" value="Death"/>
    <property type="match status" value="1"/>
</dbReference>
<dbReference type="OrthoDB" id="9863247at2759"/>
<dbReference type="InterPro" id="IPR043136">
    <property type="entry name" value="B30.2/SPRY_sf"/>
</dbReference>
<dbReference type="PANTHER" id="PTHR24099:SF16">
    <property type="entry name" value="E3 UBIQUITIN-PROTEIN LIGASE MIDLINE-1-LIKE ISOFORM X1"/>
    <property type="match status" value="1"/>
</dbReference>
<evidence type="ECO:0000256" key="1">
    <source>
        <dbReference type="SAM" id="MobiDB-lite"/>
    </source>
</evidence>
<dbReference type="PRINTS" id="PR01407">
    <property type="entry name" value="BUTYPHLNCDUF"/>
</dbReference>
<keyword evidence="4" id="KW-1185">Reference proteome</keyword>
<evidence type="ECO:0000259" key="2">
    <source>
        <dbReference type="PROSITE" id="PS50017"/>
    </source>
</evidence>
<dbReference type="Pfam" id="PF00622">
    <property type="entry name" value="SPRY"/>
    <property type="match status" value="1"/>
</dbReference>
<feature type="region of interest" description="Disordered" evidence="1">
    <location>
        <begin position="84"/>
        <end position="110"/>
    </location>
</feature>
<dbReference type="GeneID" id="118416176"/>
<reference evidence="5" key="2">
    <citation type="submission" date="2025-08" db="UniProtKB">
        <authorList>
            <consortium name="RefSeq"/>
        </authorList>
    </citation>
    <scope>IDENTIFICATION</scope>
    <source>
        <strain evidence="5">S238N-H82</strain>
        <tissue evidence="5">Testes</tissue>
    </source>
</reference>
<dbReference type="InterPro" id="IPR003879">
    <property type="entry name" value="Butyrophylin_SPRY"/>
</dbReference>
<evidence type="ECO:0000313" key="5">
    <source>
        <dbReference type="RefSeq" id="XP_035677149.1"/>
    </source>
</evidence>
<dbReference type="InterPro" id="IPR001870">
    <property type="entry name" value="B30.2/SPRY"/>
</dbReference>
<dbReference type="OMA" id="WRLTMKD"/>
<sequence>MDCDSGMASWNPHPSDGARDTEDLEEKLRQSEELREETARKLEEETQLKVFYQGQVSQLESKLQDHEERLCSLERKMASLLEKPQLQPVVSETDKLAGQDQSKSGDSQGLVNREIKAGETCTFGLDPATIHGKLETQEDSDKGNILIKYNGDQEVVNTLGRFVGKSHTALGDVLVSGGRMYWEVDVHKSNHYRIGEHSLPAFRYEGVATKTVKRDKWIGDTKKSWCIRNNDGEVSARHNYEDCGLPLVRNPPVIGVLLDYDNAKVHFFDADSSKHLHTYEVDVSEPVRPAFQVNEGYVVVDTAVSLAKMEELLAVMDAASDSIPDVKHEASLRKTRFFNDARLTDLSKSLGKEWRQVASCLGLEKVQLDKVEINYPRDHNRQVLEGLSAWRLTMKDDDAMLEELTSCLRKGGRSDMAEKIQEEYEKSENPS</sequence>
<dbReference type="SUPFAM" id="SSF47986">
    <property type="entry name" value="DEATH domain"/>
    <property type="match status" value="1"/>
</dbReference>
<dbReference type="GO" id="GO:0007165">
    <property type="term" value="P:signal transduction"/>
    <property type="evidence" value="ECO:0007669"/>
    <property type="project" value="InterPro"/>
</dbReference>
<dbReference type="SMART" id="SM00449">
    <property type="entry name" value="SPRY"/>
    <property type="match status" value="1"/>
</dbReference>
<evidence type="ECO:0000313" key="4">
    <source>
        <dbReference type="Proteomes" id="UP000001554"/>
    </source>
</evidence>
<organism evidence="4 5">
    <name type="scientific">Branchiostoma floridae</name>
    <name type="common">Florida lancelet</name>
    <name type="synonym">Amphioxus</name>
    <dbReference type="NCBI Taxonomy" id="7739"/>
    <lineage>
        <taxon>Eukaryota</taxon>
        <taxon>Metazoa</taxon>
        <taxon>Chordata</taxon>
        <taxon>Cephalochordata</taxon>
        <taxon>Leptocardii</taxon>
        <taxon>Amphioxiformes</taxon>
        <taxon>Branchiostomatidae</taxon>
        <taxon>Branchiostoma</taxon>
    </lineage>
</organism>
<dbReference type="PANTHER" id="PTHR24099">
    <property type="entry name" value="E3 UBIQUITIN-PROTEIN LIGASE TRIM36-RELATED"/>
    <property type="match status" value="1"/>
</dbReference>
<proteinExistence type="predicted"/>
<reference evidence="4" key="1">
    <citation type="journal article" date="2020" name="Nat. Ecol. Evol.">
        <title>Deeply conserved synteny resolves early events in vertebrate evolution.</title>
        <authorList>
            <person name="Simakov O."/>
            <person name="Marletaz F."/>
            <person name="Yue J.X."/>
            <person name="O'Connell B."/>
            <person name="Jenkins J."/>
            <person name="Brandt A."/>
            <person name="Calef R."/>
            <person name="Tung C.H."/>
            <person name="Huang T.K."/>
            <person name="Schmutz J."/>
            <person name="Satoh N."/>
            <person name="Yu J.K."/>
            <person name="Putnam N.H."/>
            <person name="Green R.E."/>
            <person name="Rokhsar D.S."/>
        </authorList>
    </citation>
    <scope>NUCLEOTIDE SEQUENCE [LARGE SCALE GENOMIC DNA]</scope>
    <source>
        <strain evidence="4">S238N-H82</strain>
    </source>
</reference>
<feature type="compositionally biased region" description="Basic and acidic residues" evidence="1">
    <location>
        <begin position="16"/>
        <end position="44"/>
    </location>
</feature>
<dbReference type="PROSITE" id="PS50017">
    <property type="entry name" value="DEATH_DOMAIN"/>
    <property type="match status" value="1"/>
</dbReference>
<feature type="domain" description="Death" evidence="2">
    <location>
        <begin position="339"/>
        <end position="424"/>
    </location>
</feature>